<organism evidence="1 2">
    <name type="scientific">Dysgonomonas alginatilytica</name>
    <dbReference type="NCBI Taxonomy" id="1605892"/>
    <lineage>
        <taxon>Bacteria</taxon>
        <taxon>Pseudomonadati</taxon>
        <taxon>Bacteroidota</taxon>
        <taxon>Bacteroidia</taxon>
        <taxon>Bacteroidales</taxon>
        <taxon>Dysgonomonadaceae</taxon>
        <taxon>Dysgonomonas</taxon>
    </lineage>
</organism>
<sequence length="147" mass="16523">MGSKSISNKTETNKRIYEIYKDLISMMTVADIVKKYSAEFGVSESTIRKFYLPKAFELADESINKSAQKILSKQIATITKIGSDALQNGKYREALQATDQLNKLSNLYTEKIELETKGNIINLQFAGFNIVDEDGETPDNAEDDYGF</sequence>
<reference evidence="1 2" key="1">
    <citation type="submission" date="2018-03" db="EMBL/GenBank/DDBJ databases">
        <title>Genomic Encyclopedia of Archaeal and Bacterial Type Strains, Phase II (KMG-II): from individual species to whole genera.</title>
        <authorList>
            <person name="Goeker M."/>
        </authorList>
    </citation>
    <scope>NUCLEOTIDE SEQUENCE [LARGE SCALE GENOMIC DNA]</scope>
    <source>
        <strain evidence="1 2">DSM 100214</strain>
    </source>
</reference>
<name>A0A2V3PHX5_9BACT</name>
<gene>
    <name evidence="1" type="ORF">CLV62_1449</name>
</gene>
<dbReference type="Proteomes" id="UP000247973">
    <property type="component" value="Unassembled WGS sequence"/>
</dbReference>
<accession>A0A2V3PHX5</accession>
<dbReference type="RefSeq" id="WP_110312548.1">
    <property type="nucleotide sequence ID" value="NZ_QICL01000044.1"/>
</dbReference>
<evidence type="ECO:0000313" key="1">
    <source>
        <dbReference type="EMBL" id="PXV58797.1"/>
    </source>
</evidence>
<evidence type="ECO:0000313" key="2">
    <source>
        <dbReference type="Proteomes" id="UP000247973"/>
    </source>
</evidence>
<proteinExistence type="predicted"/>
<comment type="caution">
    <text evidence="1">The sequence shown here is derived from an EMBL/GenBank/DDBJ whole genome shotgun (WGS) entry which is preliminary data.</text>
</comment>
<protein>
    <submittedName>
        <fullName evidence="1">Uncharacterized protein</fullName>
    </submittedName>
</protein>
<keyword evidence="2" id="KW-1185">Reference proteome</keyword>
<dbReference type="EMBL" id="QICL01000044">
    <property type="protein sequence ID" value="PXV58797.1"/>
    <property type="molecule type" value="Genomic_DNA"/>
</dbReference>
<dbReference type="AlphaFoldDB" id="A0A2V3PHX5"/>